<dbReference type="Pfam" id="PF04392">
    <property type="entry name" value="ABC_sub_bind"/>
    <property type="match status" value="1"/>
</dbReference>
<dbReference type="PANTHER" id="PTHR35271:SF1">
    <property type="entry name" value="ABC TRANSPORTER, SUBSTRATE-BINDING LIPOPROTEIN"/>
    <property type="match status" value="1"/>
</dbReference>
<evidence type="ECO:0000256" key="1">
    <source>
        <dbReference type="SAM" id="Phobius"/>
    </source>
</evidence>
<dbReference type="EMBL" id="AP019697">
    <property type="protein sequence ID" value="BBK24801.1"/>
    <property type="molecule type" value="Genomic_DNA"/>
</dbReference>
<keyword evidence="3" id="KW-1185">Reference proteome</keyword>
<accession>A0A8D5A1X8</accession>
<dbReference type="Gene3D" id="3.40.50.2300">
    <property type="match status" value="2"/>
</dbReference>
<dbReference type="AlphaFoldDB" id="A0A8D5A1X8"/>
<gene>
    <name evidence="2" type="ORF">Dia5BBH33_07360</name>
</gene>
<protein>
    <submittedName>
        <fullName evidence="2">ABC transporter substrate-binding protein</fullName>
    </submittedName>
</protein>
<organism evidence="2 3">
    <name type="scientific">Dialister hominis</name>
    <dbReference type="NCBI Taxonomy" id="2582419"/>
    <lineage>
        <taxon>Bacteria</taxon>
        <taxon>Bacillati</taxon>
        <taxon>Bacillota</taxon>
        <taxon>Negativicutes</taxon>
        <taxon>Veillonellales</taxon>
        <taxon>Veillonellaceae</taxon>
        <taxon>Dialister</taxon>
    </lineage>
</organism>
<evidence type="ECO:0000313" key="3">
    <source>
        <dbReference type="Proteomes" id="UP000320585"/>
    </source>
</evidence>
<dbReference type="SUPFAM" id="SSF53822">
    <property type="entry name" value="Periplasmic binding protein-like I"/>
    <property type="match status" value="1"/>
</dbReference>
<name>A0A8D5A1X8_9FIRM</name>
<dbReference type="InterPro" id="IPR007487">
    <property type="entry name" value="ABC_transpt-TYRBP-like"/>
</dbReference>
<feature type="transmembrane region" description="Helical" evidence="1">
    <location>
        <begin position="9"/>
        <end position="29"/>
    </location>
</feature>
<dbReference type="KEGG" id="dho:Dia5BBH33_07360"/>
<keyword evidence="1" id="KW-0812">Transmembrane</keyword>
<keyword evidence="1" id="KW-1133">Transmembrane helix</keyword>
<evidence type="ECO:0000313" key="2">
    <source>
        <dbReference type="EMBL" id="BBK24801.1"/>
    </source>
</evidence>
<dbReference type="OrthoDB" id="1633558at2"/>
<dbReference type="PANTHER" id="PTHR35271">
    <property type="entry name" value="ABC TRANSPORTER, SUBSTRATE-BINDING LIPOPROTEIN-RELATED"/>
    <property type="match status" value="1"/>
</dbReference>
<reference evidence="3" key="1">
    <citation type="submission" date="2019-05" db="EMBL/GenBank/DDBJ databases">
        <title>Complete genome sequencing of Dialister sp. strain 5BBH33.</title>
        <authorList>
            <person name="Sakamoto M."/>
            <person name="Murakami T."/>
            <person name="Mori H."/>
        </authorList>
    </citation>
    <scope>NUCLEOTIDE SEQUENCE [LARGE SCALE GENOMIC DNA]</scope>
    <source>
        <strain evidence="3">5BBH33</strain>
    </source>
</reference>
<dbReference type="Proteomes" id="UP000320585">
    <property type="component" value="Chromosome"/>
</dbReference>
<dbReference type="InterPro" id="IPR028082">
    <property type="entry name" value="Peripla_BP_I"/>
</dbReference>
<proteinExistence type="predicted"/>
<sequence length="346" mass="38286">MASKLKKLWWLMLVFAVCNIAIALILFFGNKQKSPEESTKPIPQKNVYSIGVLQSESLPEQDKMVAGALAGLESSGYANGERLHIEVINANGDDKKLERGAKKFSSNKKDLIIAVGTDSAKALAKVTKNIPVVGVGVYLFKSDEVFKSHENFTGISDTPQVLTQIRTAAQCFPVNKLGILYDPTDEDSVLQLKILRAVSEQKNISLFEVAFNPDQRSDIQIRKFLGNVNAVYIPEDPAVLKNFDAVVKILTPAGIPIIGEQMEMVKKGALISVSPSYYRMGFSGGRIAARLLSGNFLPENIPITRQIDPDMVINMKQADLLHIKLPSDVWQRARKLYLYDNQPARP</sequence>
<keyword evidence="1" id="KW-0472">Membrane</keyword>
<dbReference type="CDD" id="cd06325">
    <property type="entry name" value="PBP1_ABC_unchar_transporter"/>
    <property type="match status" value="1"/>
</dbReference>